<feature type="transmembrane region" description="Helical" evidence="1">
    <location>
        <begin position="360"/>
        <end position="379"/>
    </location>
</feature>
<keyword evidence="1" id="KW-1133">Transmembrane helix</keyword>
<accession>A0A5A5TJH5</accession>
<evidence type="ECO:0000256" key="1">
    <source>
        <dbReference type="SAM" id="Phobius"/>
    </source>
</evidence>
<protein>
    <recommendedName>
        <fullName evidence="4">Glycosyltransferase RgtA/B/C/D-like domain-containing protein</fullName>
    </recommendedName>
</protein>
<organism evidence="2 3">
    <name type="scientific">Dictyobacter arantiisoli</name>
    <dbReference type="NCBI Taxonomy" id="2014874"/>
    <lineage>
        <taxon>Bacteria</taxon>
        <taxon>Bacillati</taxon>
        <taxon>Chloroflexota</taxon>
        <taxon>Ktedonobacteria</taxon>
        <taxon>Ktedonobacterales</taxon>
        <taxon>Dictyobacteraceae</taxon>
        <taxon>Dictyobacter</taxon>
    </lineage>
</organism>
<dbReference type="Proteomes" id="UP000322530">
    <property type="component" value="Unassembled WGS sequence"/>
</dbReference>
<feature type="transmembrane region" description="Helical" evidence="1">
    <location>
        <begin position="430"/>
        <end position="448"/>
    </location>
</feature>
<reference evidence="2 3" key="1">
    <citation type="submission" date="2019-01" db="EMBL/GenBank/DDBJ databases">
        <title>Draft genome sequence of Dictyobacter sp. Uno17.</title>
        <authorList>
            <person name="Wang C.M."/>
            <person name="Zheng Y."/>
            <person name="Sakai Y."/>
            <person name="Abe K."/>
            <person name="Yokota A."/>
            <person name="Yabe S."/>
        </authorList>
    </citation>
    <scope>NUCLEOTIDE SEQUENCE [LARGE SCALE GENOMIC DNA]</scope>
    <source>
        <strain evidence="2 3">Uno17</strain>
    </source>
</reference>
<evidence type="ECO:0000313" key="2">
    <source>
        <dbReference type="EMBL" id="GCF11388.1"/>
    </source>
</evidence>
<keyword evidence="1" id="KW-0472">Membrane</keyword>
<feature type="transmembrane region" description="Helical" evidence="1">
    <location>
        <begin position="255"/>
        <end position="275"/>
    </location>
</feature>
<proteinExistence type="predicted"/>
<dbReference type="AlphaFoldDB" id="A0A5A5TJH5"/>
<comment type="caution">
    <text evidence="2">The sequence shown here is derived from an EMBL/GenBank/DDBJ whole genome shotgun (WGS) entry which is preliminary data.</text>
</comment>
<feature type="transmembrane region" description="Helical" evidence="1">
    <location>
        <begin position="150"/>
        <end position="169"/>
    </location>
</feature>
<feature type="transmembrane region" description="Helical" evidence="1">
    <location>
        <begin position="320"/>
        <end position="339"/>
    </location>
</feature>
<feature type="transmembrane region" description="Helical" evidence="1">
    <location>
        <begin position="391"/>
        <end position="409"/>
    </location>
</feature>
<name>A0A5A5TJH5_9CHLR</name>
<keyword evidence="1" id="KW-0812">Transmembrane</keyword>
<feature type="transmembrane region" description="Helical" evidence="1">
    <location>
        <begin position="220"/>
        <end position="243"/>
    </location>
</feature>
<evidence type="ECO:0000313" key="3">
    <source>
        <dbReference type="Proteomes" id="UP000322530"/>
    </source>
</evidence>
<feature type="transmembrane region" description="Helical" evidence="1">
    <location>
        <begin position="120"/>
        <end position="138"/>
    </location>
</feature>
<feature type="transmembrane region" description="Helical" evidence="1">
    <location>
        <begin position="12"/>
        <end position="38"/>
    </location>
</feature>
<evidence type="ECO:0008006" key="4">
    <source>
        <dbReference type="Google" id="ProtNLM"/>
    </source>
</evidence>
<feature type="transmembrane region" description="Helical" evidence="1">
    <location>
        <begin position="181"/>
        <end position="214"/>
    </location>
</feature>
<keyword evidence="3" id="KW-1185">Reference proteome</keyword>
<gene>
    <name evidence="2" type="ORF">KDI_49520</name>
</gene>
<feature type="transmembrane region" description="Helical" evidence="1">
    <location>
        <begin position="92"/>
        <end position="113"/>
    </location>
</feature>
<sequence>MIDVLKAKYMKLNRYSLAAFISIAFATVLRVVLVVMHWPPTNSDEGTMMIMAYNIAYKGERPLNFYQQDYMGTIEAYLGALLFRLTGGPSIMAMRFGVIFLTTLFFIAMYFFARLIFSKKMAIVTIALLSVGSIPYLTRQVIATGGSTQTLLFGTFAFFLASWLAMTYQRSLSFQVRLKRLPIYVLYGIVVGLGLWSDMIVLPVMAFATLLLLFFCWRELLVWGGWLCLIVGGLLGFLPSLLYNASIHKDPITTLLGLVHGTGSQSMLSMGALWINLVNTIQVSLPTATGLPFCPVNEYPFLGDNTPRTLQCGIIQSSWSFFYIALVVIGLVSLILAVRHLAKKRKILPEREFHQELVRLVTQVTLLLCWSGILLVYIYSSGPVSQPGYHARYLITLLISTPAVMSPLYRAASQLKSLATWQRLRLYGSRALLALLALILVIGTGIAFSEVPRTQAAELSRMDLVANLERIGVTRFYTDYWTCNNLMIASDRKLLCVSVKANLVEHGNRYPPYQQIVENTPNASWMCPKNRYLTIWEYDCLPALNKMMQMMPPGNYKRYEFDQYVIYKNIRPVAP</sequence>
<dbReference type="EMBL" id="BIXY01000108">
    <property type="protein sequence ID" value="GCF11388.1"/>
    <property type="molecule type" value="Genomic_DNA"/>
</dbReference>